<evidence type="ECO:0000313" key="3">
    <source>
        <dbReference type="Proteomes" id="UP001244640"/>
    </source>
</evidence>
<dbReference type="Proteomes" id="UP001244640">
    <property type="component" value="Unassembled WGS sequence"/>
</dbReference>
<evidence type="ECO:0000256" key="1">
    <source>
        <dbReference type="SAM" id="Phobius"/>
    </source>
</evidence>
<evidence type="ECO:0008006" key="4">
    <source>
        <dbReference type="Google" id="ProtNLM"/>
    </source>
</evidence>
<comment type="caution">
    <text evidence="2">The sequence shown here is derived from an EMBL/GenBank/DDBJ whole genome shotgun (WGS) entry which is preliminary data.</text>
</comment>
<feature type="transmembrane region" description="Helical" evidence="1">
    <location>
        <begin position="37"/>
        <end position="57"/>
    </location>
</feature>
<proteinExistence type="predicted"/>
<keyword evidence="1" id="KW-0812">Transmembrane</keyword>
<keyword evidence="1" id="KW-0472">Membrane</keyword>
<organism evidence="2 3">
    <name type="scientific">Sphingobacterium zeae</name>
    <dbReference type="NCBI Taxonomy" id="1776859"/>
    <lineage>
        <taxon>Bacteria</taxon>
        <taxon>Pseudomonadati</taxon>
        <taxon>Bacteroidota</taxon>
        <taxon>Sphingobacteriia</taxon>
        <taxon>Sphingobacteriales</taxon>
        <taxon>Sphingobacteriaceae</taxon>
        <taxon>Sphingobacterium</taxon>
    </lineage>
</organism>
<gene>
    <name evidence="2" type="ORF">QE382_003190</name>
</gene>
<dbReference type="EMBL" id="JAUTBA010000001">
    <property type="protein sequence ID" value="MDQ1151206.1"/>
    <property type="molecule type" value="Genomic_DNA"/>
</dbReference>
<keyword evidence="1" id="KW-1133">Transmembrane helix</keyword>
<sequence>MVLKISLWSHFQRLWVLLIYCFLIFLLFWSVGFDMVILLLGFLMVGTLIVPTVIVHLNHYKYCAGRRVILLDDMIEIKGIDNVLAVSVKDITCITVYMSGARYSNLAIQSFPFENYFYCKIDTLTSGPLFLPSLFSANLDKLLEGKYKVPFVRERKYYPVIG</sequence>
<keyword evidence="3" id="KW-1185">Reference proteome</keyword>
<protein>
    <recommendedName>
        <fullName evidence="4">PH domain-containing protein</fullName>
    </recommendedName>
</protein>
<reference evidence="2 3" key="1">
    <citation type="submission" date="2023-07" db="EMBL/GenBank/DDBJ databases">
        <title>Functional and genomic diversity of the sorghum phyllosphere microbiome.</title>
        <authorList>
            <person name="Shade A."/>
        </authorList>
    </citation>
    <scope>NUCLEOTIDE SEQUENCE [LARGE SCALE GENOMIC DNA]</scope>
    <source>
        <strain evidence="2 3">SORGH_AS_0892</strain>
    </source>
</reference>
<accession>A0ABU0U8B5</accession>
<evidence type="ECO:0000313" key="2">
    <source>
        <dbReference type="EMBL" id="MDQ1151206.1"/>
    </source>
</evidence>
<name>A0ABU0U8B5_9SPHI</name>
<feature type="transmembrane region" description="Helical" evidence="1">
    <location>
        <begin position="12"/>
        <end position="31"/>
    </location>
</feature>